<dbReference type="OrthoDB" id="9923551at2"/>
<comment type="caution">
    <text evidence="1">The sequence shown here is derived from an EMBL/GenBank/DDBJ whole genome shotgun (WGS) entry which is preliminary data.</text>
</comment>
<dbReference type="RefSeq" id="WP_144989110.1">
    <property type="nucleotide sequence ID" value="NZ_VNJK01000001.1"/>
</dbReference>
<keyword evidence="2" id="KW-1185">Reference proteome</keyword>
<evidence type="ECO:0000313" key="1">
    <source>
        <dbReference type="EMBL" id="TVX93028.1"/>
    </source>
</evidence>
<protein>
    <submittedName>
        <fullName evidence="1">Uncharacterized protein</fullName>
    </submittedName>
</protein>
<sequence>MMNRSDGFKNITLEQVTDYQHRRESIKTIGEFKELGKEIRDKHGLTDREALDILNNRIGG</sequence>
<accession>A0A559IZH5</accession>
<gene>
    <name evidence="1" type="ORF">FPZ44_08135</name>
</gene>
<name>A0A559IZH5_9BACL</name>
<dbReference type="Proteomes" id="UP000318102">
    <property type="component" value="Unassembled WGS sequence"/>
</dbReference>
<organism evidence="1 2">
    <name type="scientific">Paenibacillus agilis</name>
    <dbReference type="NCBI Taxonomy" id="3020863"/>
    <lineage>
        <taxon>Bacteria</taxon>
        <taxon>Bacillati</taxon>
        <taxon>Bacillota</taxon>
        <taxon>Bacilli</taxon>
        <taxon>Bacillales</taxon>
        <taxon>Paenibacillaceae</taxon>
        <taxon>Paenibacillus</taxon>
    </lineage>
</organism>
<dbReference type="AlphaFoldDB" id="A0A559IZH5"/>
<evidence type="ECO:0000313" key="2">
    <source>
        <dbReference type="Proteomes" id="UP000318102"/>
    </source>
</evidence>
<dbReference type="EMBL" id="VNJK01000001">
    <property type="protein sequence ID" value="TVX93028.1"/>
    <property type="molecule type" value="Genomic_DNA"/>
</dbReference>
<reference evidence="1 2" key="1">
    <citation type="submission" date="2019-07" db="EMBL/GenBank/DDBJ databases">
        <authorList>
            <person name="Kim J."/>
        </authorList>
    </citation>
    <scope>NUCLEOTIDE SEQUENCE [LARGE SCALE GENOMIC DNA]</scope>
    <source>
        <strain evidence="1 2">N4</strain>
    </source>
</reference>
<proteinExistence type="predicted"/>